<dbReference type="SUPFAM" id="SSF50486">
    <property type="entry name" value="FMT C-terminal domain-like"/>
    <property type="match status" value="1"/>
</dbReference>
<dbReference type="InterPro" id="IPR005793">
    <property type="entry name" value="Formyl_trans_C"/>
</dbReference>
<dbReference type="EC" id="2.1.2.9" evidence="3 8"/>
<feature type="domain" description="Formyl transferase N-terminal" evidence="9">
    <location>
        <begin position="6"/>
        <end position="183"/>
    </location>
</feature>
<dbReference type="HOGENOM" id="CLU_033347_1_1_0"/>
<evidence type="ECO:0000313" key="11">
    <source>
        <dbReference type="EMBL" id="CCW34896.1"/>
    </source>
</evidence>
<feature type="binding site" evidence="8">
    <location>
        <begin position="113"/>
        <end position="116"/>
    </location>
    <ligand>
        <name>(6S)-5,6,7,8-tetrahydrofolate</name>
        <dbReference type="ChEBI" id="CHEBI:57453"/>
    </ligand>
</feature>
<evidence type="ECO:0000256" key="3">
    <source>
        <dbReference type="ARBA" id="ARBA00012261"/>
    </source>
</evidence>
<comment type="similarity">
    <text evidence="2 8">Belongs to the Fmt family.</text>
</comment>
<dbReference type="InterPro" id="IPR044135">
    <property type="entry name" value="Met-tRNA-FMT_C"/>
</dbReference>
<evidence type="ECO:0000256" key="7">
    <source>
        <dbReference type="ARBA" id="ARBA00048558"/>
    </source>
</evidence>
<dbReference type="CDD" id="cd08646">
    <property type="entry name" value="FMT_core_Met-tRNA-FMT_N"/>
    <property type="match status" value="1"/>
</dbReference>
<dbReference type="InterPro" id="IPR002376">
    <property type="entry name" value="Formyl_transf_N"/>
</dbReference>
<evidence type="ECO:0000256" key="2">
    <source>
        <dbReference type="ARBA" id="ARBA00010699"/>
    </source>
</evidence>
<dbReference type="Gene3D" id="3.10.25.10">
    <property type="entry name" value="Formyl transferase, C-terminal domain"/>
    <property type="match status" value="1"/>
</dbReference>
<evidence type="ECO:0000256" key="6">
    <source>
        <dbReference type="ARBA" id="ARBA00022917"/>
    </source>
</evidence>
<dbReference type="GO" id="GO:0005829">
    <property type="term" value="C:cytosol"/>
    <property type="evidence" value="ECO:0007669"/>
    <property type="project" value="TreeGrafter"/>
</dbReference>
<name>S0EX76_CHTCT</name>
<dbReference type="RefSeq" id="WP_016482444.1">
    <property type="nucleotide sequence ID" value="NC_021487.1"/>
</dbReference>
<dbReference type="KEGG" id="ccz:CCALI_01074"/>
<evidence type="ECO:0000256" key="1">
    <source>
        <dbReference type="ARBA" id="ARBA00002606"/>
    </source>
</evidence>
<evidence type="ECO:0000256" key="4">
    <source>
        <dbReference type="ARBA" id="ARBA00016014"/>
    </source>
</evidence>
<dbReference type="PANTHER" id="PTHR11138:SF5">
    <property type="entry name" value="METHIONYL-TRNA FORMYLTRANSFERASE, MITOCHONDRIAL"/>
    <property type="match status" value="1"/>
</dbReference>
<dbReference type="FunCoup" id="S0EX76">
    <property type="interactions" value="427"/>
</dbReference>
<dbReference type="InterPro" id="IPR037022">
    <property type="entry name" value="Formyl_trans_C_sf"/>
</dbReference>
<dbReference type="PATRIC" id="fig|1303518.3.peg.1094"/>
<evidence type="ECO:0000256" key="8">
    <source>
        <dbReference type="HAMAP-Rule" id="MF_00182"/>
    </source>
</evidence>
<sequence>MPEKLRVIFFGTAEFAVPSLEALVSAGHEVLAVVTQPDKPKGRGLHPMPSPVKQAALRLGLPVMQPRRVRSESFIETMRQLAPDVLALAAFGQIIPEALLRLPPLGPINVHGSLLPKYRGAAPIQRAIMAGESVTGVTTMWMEPTLDTGDILLAEACPIDPEDTTGTLTKKLADIGARLLIATLEGLQQGTIGRRKQNEAEASYAPPIKPEDAIVRWHESAQAIVNRIRAMNPTPGAVASIQGKRVKLWRAAPLEQSYEAPHGTIVAFQKSPPGVVVAAGDDTALALLEVQPESGRRMDAAAWARGVRLKPGDRFEPLEPIAG</sequence>
<dbReference type="Pfam" id="PF00551">
    <property type="entry name" value="Formyl_trans_N"/>
    <property type="match status" value="1"/>
</dbReference>
<dbReference type="NCBIfam" id="TIGR00460">
    <property type="entry name" value="fmt"/>
    <property type="match status" value="1"/>
</dbReference>
<dbReference type="InParanoid" id="S0EX76"/>
<dbReference type="HAMAP" id="MF_00182">
    <property type="entry name" value="Formyl_trans"/>
    <property type="match status" value="1"/>
</dbReference>
<dbReference type="Pfam" id="PF02911">
    <property type="entry name" value="Formyl_trans_C"/>
    <property type="match status" value="1"/>
</dbReference>
<dbReference type="Proteomes" id="UP000014227">
    <property type="component" value="Chromosome I"/>
</dbReference>
<dbReference type="FunFam" id="3.40.50.12230:FF:000001">
    <property type="entry name" value="Methionyl-tRNA formyltransferase"/>
    <property type="match status" value="1"/>
</dbReference>
<keyword evidence="6 8" id="KW-0648">Protein biosynthesis</keyword>
<dbReference type="OrthoDB" id="9802815at2"/>
<keyword evidence="12" id="KW-1185">Reference proteome</keyword>
<dbReference type="InterPro" id="IPR036477">
    <property type="entry name" value="Formyl_transf_N_sf"/>
</dbReference>
<organism evidence="11 12">
    <name type="scientific">Chthonomonas calidirosea (strain DSM 23976 / ICMP 18418 / T49)</name>
    <dbReference type="NCBI Taxonomy" id="1303518"/>
    <lineage>
        <taxon>Bacteria</taxon>
        <taxon>Bacillati</taxon>
        <taxon>Armatimonadota</taxon>
        <taxon>Chthonomonadia</taxon>
        <taxon>Chthonomonadales</taxon>
        <taxon>Chthonomonadaceae</taxon>
        <taxon>Chthonomonas</taxon>
    </lineage>
</organism>
<dbReference type="SUPFAM" id="SSF53328">
    <property type="entry name" value="Formyltransferase"/>
    <property type="match status" value="1"/>
</dbReference>
<dbReference type="eggNOG" id="COG0223">
    <property type="taxonomic scope" value="Bacteria"/>
</dbReference>
<keyword evidence="5 8" id="KW-0808">Transferase</keyword>
<dbReference type="GO" id="GO:0004479">
    <property type="term" value="F:methionyl-tRNA formyltransferase activity"/>
    <property type="evidence" value="ECO:0007669"/>
    <property type="project" value="UniProtKB-UniRule"/>
</dbReference>
<feature type="domain" description="Formyl transferase C-terminal" evidence="10">
    <location>
        <begin position="208"/>
        <end position="307"/>
    </location>
</feature>
<evidence type="ECO:0000259" key="10">
    <source>
        <dbReference type="Pfam" id="PF02911"/>
    </source>
</evidence>
<protein>
    <recommendedName>
        <fullName evidence="4 8">Methionyl-tRNA formyltransferase</fullName>
        <ecNumber evidence="3 8">2.1.2.9</ecNumber>
    </recommendedName>
</protein>
<dbReference type="EMBL" id="HF951689">
    <property type="protein sequence ID" value="CCW34896.1"/>
    <property type="molecule type" value="Genomic_DNA"/>
</dbReference>
<gene>
    <name evidence="8" type="primary">fmt</name>
    <name evidence="11" type="ORF">CCALI_01074</name>
</gene>
<dbReference type="STRING" id="454171.CP488_00082"/>
<dbReference type="Gene3D" id="3.40.50.170">
    <property type="entry name" value="Formyl transferase, N-terminal domain"/>
    <property type="match status" value="1"/>
</dbReference>
<comment type="function">
    <text evidence="1 8">Attaches a formyl group to the free amino group of methionyl-tRNA(fMet). The formyl group appears to play a dual role in the initiator identity of N-formylmethionyl-tRNA by promoting its recognition by IF2 and preventing the misappropriation of this tRNA by the elongation apparatus.</text>
</comment>
<dbReference type="AlphaFoldDB" id="S0EX76"/>
<evidence type="ECO:0000256" key="5">
    <source>
        <dbReference type="ARBA" id="ARBA00022679"/>
    </source>
</evidence>
<evidence type="ECO:0000313" key="12">
    <source>
        <dbReference type="Proteomes" id="UP000014227"/>
    </source>
</evidence>
<dbReference type="InterPro" id="IPR041711">
    <property type="entry name" value="Met-tRNA-FMT_N"/>
</dbReference>
<reference evidence="12" key="1">
    <citation type="submission" date="2013-03" db="EMBL/GenBank/DDBJ databases">
        <title>Genome sequence of Chthonomonas calidirosea, the first sequenced genome from the Armatimonadetes phylum (formally candidate division OP10).</title>
        <authorList>
            <person name="Lee K.C.Y."/>
            <person name="Morgan X.C."/>
            <person name="Dunfield P.F."/>
            <person name="Tamas I."/>
            <person name="Houghton K.M."/>
            <person name="Vyssotski M."/>
            <person name="Ryan J.L.J."/>
            <person name="Lagutin K."/>
            <person name="McDonald I.R."/>
            <person name="Stott M.B."/>
        </authorList>
    </citation>
    <scope>NUCLEOTIDE SEQUENCE [LARGE SCALE GENOMIC DNA]</scope>
    <source>
        <strain evidence="12">DSM 23976 / ICMP 18418 / T49</strain>
    </source>
</reference>
<dbReference type="PANTHER" id="PTHR11138">
    <property type="entry name" value="METHIONYL-TRNA FORMYLTRANSFERASE"/>
    <property type="match status" value="1"/>
</dbReference>
<dbReference type="CDD" id="cd08704">
    <property type="entry name" value="Met_tRNA_FMT_C"/>
    <property type="match status" value="1"/>
</dbReference>
<proteinExistence type="inferred from homology"/>
<accession>S0EX76</accession>
<evidence type="ECO:0000259" key="9">
    <source>
        <dbReference type="Pfam" id="PF00551"/>
    </source>
</evidence>
<comment type="catalytic activity">
    <reaction evidence="7 8">
        <text>L-methionyl-tRNA(fMet) + (6R)-10-formyltetrahydrofolate = N-formyl-L-methionyl-tRNA(fMet) + (6S)-5,6,7,8-tetrahydrofolate + H(+)</text>
        <dbReference type="Rhea" id="RHEA:24380"/>
        <dbReference type="Rhea" id="RHEA-COMP:9952"/>
        <dbReference type="Rhea" id="RHEA-COMP:9953"/>
        <dbReference type="ChEBI" id="CHEBI:15378"/>
        <dbReference type="ChEBI" id="CHEBI:57453"/>
        <dbReference type="ChEBI" id="CHEBI:78530"/>
        <dbReference type="ChEBI" id="CHEBI:78844"/>
        <dbReference type="ChEBI" id="CHEBI:195366"/>
        <dbReference type="EC" id="2.1.2.9"/>
    </reaction>
</comment>
<dbReference type="InterPro" id="IPR011034">
    <property type="entry name" value="Formyl_transferase-like_C_sf"/>
</dbReference>
<dbReference type="InterPro" id="IPR005794">
    <property type="entry name" value="Fmt"/>
</dbReference>